<dbReference type="OrthoDB" id="5965864at2759"/>
<sequence length="176" mass="19367">MYGTQQVMLHLALLVYPTTAFLSRSSITLGLPPLPGHLLSVPAIVQDILATLTFESMVGIFGDHNEGASFTFVFLFISDVLLTGSSTVLIQKLQDSGQDQVRTGTQQKDSGGTPQREDSSDAIRKGLQEVTHICLDVLQVLMMGRVPQPSYSMKRIIGRSQDSVHRKMVKGRRTEH</sequence>
<feature type="region of interest" description="Disordered" evidence="1">
    <location>
        <begin position="99"/>
        <end position="121"/>
    </location>
</feature>
<name>A0A5C2RPF5_9APHY</name>
<accession>A0A5C2RPF5</accession>
<dbReference type="Proteomes" id="UP000313359">
    <property type="component" value="Unassembled WGS sequence"/>
</dbReference>
<proteinExistence type="predicted"/>
<evidence type="ECO:0000313" key="4">
    <source>
        <dbReference type="Proteomes" id="UP000313359"/>
    </source>
</evidence>
<dbReference type="EMBL" id="ML122447">
    <property type="protein sequence ID" value="RPD52086.1"/>
    <property type="molecule type" value="Genomic_DNA"/>
</dbReference>
<evidence type="ECO:0000313" key="3">
    <source>
        <dbReference type="EMBL" id="RPD52086.1"/>
    </source>
</evidence>
<gene>
    <name evidence="3" type="ORF">L227DRAFT_618106</name>
</gene>
<organism evidence="3 4">
    <name type="scientific">Lentinus tigrinus ALCF2SS1-6</name>
    <dbReference type="NCBI Taxonomy" id="1328759"/>
    <lineage>
        <taxon>Eukaryota</taxon>
        <taxon>Fungi</taxon>
        <taxon>Dikarya</taxon>
        <taxon>Basidiomycota</taxon>
        <taxon>Agaricomycotina</taxon>
        <taxon>Agaricomycetes</taxon>
        <taxon>Polyporales</taxon>
        <taxon>Polyporaceae</taxon>
        <taxon>Lentinus</taxon>
    </lineage>
</organism>
<keyword evidence="2" id="KW-0732">Signal</keyword>
<protein>
    <submittedName>
        <fullName evidence="3">Uncharacterized protein</fullName>
    </submittedName>
</protein>
<feature type="compositionally biased region" description="Polar residues" evidence="1">
    <location>
        <begin position="99"/>
        <end position="113"/>
    </location>
</feature>
<reference evidence="3" key="1">
    <citation type="journal article" date="2018" name="Genome Biol. Evol.">
        <title>Genomics and development of Lentinus tigrinus, a white-rot wood-decaying mushroom with dimorphic fruiting bodies.</title>
        <authorList>
            <person name="Wu B."/>
            <person name="Xu Z."/>
            <person name="Knudson A."/>
            <person name="Carlson A."/>
            <person name="Chen N."/>
            <person name="Kovaka S."/>
            <person name="LaButti K."/>
            <person name="Lipzen A."/>
            <person name="Pennachio C."/>
            <person name="Riley R."/>
            <person name="Schakwitz W."/>
            <person name="Umezawa K."/>
            <person name="Ohm R.A."/>
            <person name="Grigoriev I.V."/>
            <person name="Nagy L.G."/>
            <person name="Gibbons J."/>
            <person name="Hibbett D."/>
        </authorList>
    </citation>
    <scope>NUCLEOTIDE SEQUENCE [LARGE SCALE GENOMIC DNA]</scope>
    <source>
        <strain evidence="3">ALCF2SS1-6</strain>
    </source>
</reference>
<feature type="signal peptide" evidence="2">
    <location>
        <begin position="1"/>
        <end position="20"/>
    </location>
</feature>
<evidence type="ECO:0000256" key="2">
    <source>
        <dbReference type="SAM" id="SignalP"/>
    </source>
</evidence>
<feature type="chain" id="PRO_5022858432" evidence="2">
    <location>
        <begin position="21"/>
        <end position="176"/>
    </location>
</feature>
<evidence type="ECO:0000256" key="1">
    <source>
        <dbReference type="SAM" id="MobiDB-lite"/>
    </source>
</evidence>
<dbReference type="AlphaFoldDB" id="A0A5C2RPF5"/>
<keyword evidence="4" id="KW-1185">Reference proteome</keyword>